<gene>
    <name evidence="1" type="ORF">SDC9_171491</name>
</gene>
<protein>
    <submittedName>
        <fullName evidence="1">Uncharacterized protein</fullName>
    </submittedName>
</protein>
<sequence>MFYVGKSLNGFVGYDGQRTVLGKPGHVLGVFFAHGLFYENYIFFFQPVNHIQRHFFVGPALIYIYAKRKIGDRTYGFNDFFVVVPSEFYFKYFVLISCFKSFFFYNIRSVNADCERCVGGVVFRKSPYFINGLIQYFACQVV</sequence>
<proteinExistence type="predicted"/>
<comment type="caution">
    <text evidence="1">The sequence shown here is derived from an EMBL/GenBank/DDBJ whole genome shotgun (WGS) entry which is preliminary data.</text>
</comment>
<dbReference type="EMBL" id="VSSQ01072815">
    <property type="protein sequence ID" value="MPN24097.1"/>
    <property type="molecule type" value="Genomic_DNA"/>
</dbReference>
<accession>A0A645GB07</accession>
<name>A0A645GB07_9ZZZZ</name>
<organism evidence="1">
    <name type="scientific">bioreactor metagenome</name>
    <dbReference type="NCBI Taxonomy" id="1076179"/>
    <lineage>
        <taxon>unclassified sequences</taxon>
        <taxon>metagenomes</taxon>
        <taxon>ecological metagenomes</taxon>
    </lineage>
</organism>
<evidence type="ECO:0000313" key="1">
    <source>
        <dbReference type="EMBL" id="MPN24097.1"/>
    </source>
</evidence>
<dbReference type="AlphaFoldDB" id="A0A645GB07"/>
<reference evidence="1" key="1">
    <citation type="submission" date="2019-08" db="EMBL/GenBank/DDBJ databases">
        <authorList>
            <person name="Kucharzyk K."/>
            <person name="Murdoch R.W."/>
            <person name="Higgins S."/>
            <person name="Loffler F."/>
        </authorList>
    </citation>
    <scope>NUCLEOTIDE SEQUENCE</scope>
</reference>